<proteinExistence type="predicted"/>
<dbReference type="GO" id="GO:0006355">
    <property type="term" value="P:regulation of DNA-templated transcription"/>
    <property type="evidence" value="ECO:0007669"/>
    <property type="project" value="TreeGrafter"/>
</dbReference>
<dbReference type="Proteomes" id="UP000281726">
    <property type="component" value="Unassembled WGS sequence"/>
</dbReference>
<evidence type="ECO:0000313" key="3">
    <source>
        <dbReference type="Proteomes" id="UP000281726"/>
    </source>
</evidence>
<comment type="caution">
    <text evidence="2">The sequence shown here is derived from an EMBL/GenBank/DDBJ whole genome shotgun (WGS) entry which is preliminary data.</text>
</comment>
<organism evidence="2 3">
    <name type="scientific">Micromonospora endolithica</name>
    <dbReference type="NCBI Taxonomy" id="230091"/>
    <lineage>
        <taxon>Bacteria</taxon>
        <taxon>Bacillati</taxon>
        <taxon>Actinomycetota</taxon>
        <taxon>Actinomycetes</taxon>
        <taxon>Micromonosporales</taxon>
        <taxon>Micromonosporaceae</taxon>
        <taxon>Micromonospora</taxon>
    </lineage>
</organism>
<dbReference type="AlphaFoldDB" id="A0A3A9YQC4"/>
<accession>A0A3A9YQC4</accession>
<protein>
    <submittedName>
        <fullName evidence="2">DJ-1/PfpI family protein</fullName>
    </submittedName>
</protein>
<sequence length="248" mass="26191">MGYSLTEGFQGKEQVTMSDEVRTAVVYLPEGYNALEAIGFEEVISLVPGFRTIFVADRAGPVVSDSGDVVLMAGYGIDDVDSAEVLMVPGGRVAALLSDERTLEWVRRIDSGTRFTTAMCVGRAVLAAAGLLDGVRVAAQPVPLPAHGVIEVPMRLVADGKFVTGANAVSSLDLGLHVAAHYVDTPTARAMQVSLEYDVEVWGPPFAPRSLPEPGPDELAALFGLVSTGPRAEIVQELFALSGQRPPV</sequence>
<dbReference type="InterPro" id="IPR052158">
    <property type="entry name" value="INH-QAR"/>
</dbReference>
<dbReference type="EMBL" id="RBAK01000022">
    <property type="protein sequence ID" value="RKN38228.1"/>
    <property type="molecule type" value="Genomic_DNA"/>
</dbReference>
<dbReference type="InterPro" id="IPR029062">
    <property type="entry name" value="Class_I_gatase-like"/>
</dbReference>
<dbReference type="SUPFAM" id="SSF52317">
    <property type="entry name" value="Class I glutamine amidotransferase-like"/>
    <property type="match status" value="1"/>
</dbReference>
<dbReference type="InterPro" id="IPR002818">
    <property type="entry name" value="DJ-1/PfpI"/>
</dbReference>
<name>A0A3A9YQC4_9ACTN</name>
<evidence type="ECO:0000259" key="1">
    <source>
        <dbReference type="Pfam" id="PF01965"/>
    </source>
</evidence>
<gene>
    <name evidence="2" type="ORF">D7223_31270</name>
</gene>
<dbReference type="Gene3D" id="3.40.50.880">
    <property type="match status" value="1"/>
</dbReference>
<evidence type="ECO:0000313" key="2">
    <source>
        <dbReference type="EMBL" id="RKN38228.1"/>
    </source>
</evidence>
<dbReference type="PANTHER" id="PTHR43130">
    <property type="entry name" value="ARAC-FAMILY TRANSCRIPTIONAL REGULATOR"/>
    <property type="match status" value="1"/>
</dbReference>
<keyword evidence="3" id="KW-1185">Reference proteome</keyword>
<reference evidence="2 3" key="1">
    <citation type="journal article" date="2004" name="Syst. Appl. Microbiol.">
        <title>Cryptoendolithic actinomycetes from antarctic sandstone rock samples: Micromonospora endolithica sp. nov. and two isolates related to Micromonospora coerulea Jensen 1932.</title>
        <authorList>
            <person name="Hirsch P."/>
            <person name="Mevs U."/>
            <person name="Kroppenstedt R.M."/>
            <person name="Schumann P."/>
            <person name="Stackebrandt E."/>
        </authorList>
    </citation>
    <scope>NUCLEOTIDE SEQUENCE [LARGE SCALE GENOMIC DNA]</scope>
    <source>
        <strain evidence="2 3">JCM 12677</strain>
    </source>
</reference>
<feature type="domain" description="DJ-1/PfpI" evidence="1">
    <location>
        <begin position="23"/>
        <end position="178"/>
    </location>
</feature>
<dbReference type="OrthoDB" id="4265717at2"/>
<dbReference type="PANTHER" id="PTHR43130:SF2">
    <property type="entry name" value="DJ-1_PFPI DOMAIN-CONTAINING PROTEIN"/>
    <property type="match status" value="1"/>
</dbReference>
<dbReference type="Pfam" id="PF01965">
    <property type="entry name" value="DJ-1_PfpI"/>
    <property type="match status" value="1"/>
</dbReference>